<proteinExistence type="predicted"/>
<protein>
    <submittedName>
        <fullName evidence="1">Protein UL49</fullName>
    </submittedName>
</protein>
<reference evidence="1" key="2">
    <citation type="submission" date="2024-02" db="EMBL/GenBank/DDBJ databases">
        <authorList>
            <person name="Hu B."/>
        </authorList>
    </citation>
    <scope>NUCLEOTIDE SEQUENCE</scope>
    <source>
        <strain evidence="1">2A/Kenya/BAT627/2015</strain>
    </source>
</reference>
<evidence type="ECO:0000313" key="1">
    <source>
        <dbReference type="EMBL" id="XBH23712.1"/>
    </source>
</evidence>
<dbReference type="GO" id="GO:0016032">
    <property type="term" value="P:viral process"/>
    <property type="evidence" value="ECO:0007669"/>
    <property type="project" value="InterPro"/>
</dbReference>
<dbReference type="GO" id="GO:0019033">
    <property type="term" value="C:viral tegument"/>
    <property type="evidence" value="ECO:0007669"/>
    <property type="project" value="InterPro"/>
</dbReference>
<reference evidence="1" key="1">
    <citation type="journal article" date="2024" name="Microbiome">
        <title>Substantial viral diversity in bats and rodents from East Africa: insights into evolution, recombination, and cocirculation.</title>
        <authorList>
            <person name="Wang D."/>
            <person name="Yang X."/>
            <person name="Ren Z."/>
            <person name="Hu B."/>
            <person name="Zhao H."/>
            <person name="Yang K."/>
            <person name="Shi P."/>
            <person name="Zhang Z."/>
            <person name="Feng Q."/>
            <person name="Nawenja C.V."/>
            <person name="Obanda V."/>
            <person name="Robert K."/>
            <person name="Nalikka B."/>
            <person name="Waruhiu C.N."/>
            <person name="Ochola G.O."/>
            <person name="Onyuok S.O."/>
            <person name="Ochieng H."/>
            <person name="Li B."/>
            <person name="Zhu Y."/>
            <person name="Si H."/>
            <person name="Yin J."/>
            <person name="Kristiansen K."/>
            <person name="Jin X."/>
            <person name="Xu X."/>
            <person name="Xiao M."/>
            <person name="Agwanda B."/>
            <person name="Ommeh S."/>
            <person name="Li J."/>
            <person name="Shi Z.L."/>
        </authorList>
    </citation>
    <scope>NUCLEOTIDE SEQUENCE</scope>
    <source>
        <strain evidence="1">2A/Kenya/BAT627/2015</strain>
    </source>
</reference>
<sequence>MSSFSDVVFQLMSPLCRHDDNYHTELILSGCRRNKAKSCSAAGDSFCVLTIFLTDKRFLSRDQVDRYYGMFAAVWLNGEGKDSVDACRRIVMTRSLFMFVCYMYLLRVMCDVSKNVAVFGPCTVSWDDLERKMHCYPREKLDVLLENVNMQQLNDMHRYLLNADLRIPIPTQVSSPCMSILRSKEYDRDLDMPVIGNTSWIRNRVRTRDVGYVRLVESLKRNTGSSLSGNPMYTLARVMIERFCRSSRRFLLPMGKRSFFLNPGTWASDKSHEVSPVSGKGHAVPSKILSFALSVSLRNGIISSVVDLPVTCYCKAKCQRYAAPGSLLATVCRNCGHCLNLGKERLACGPGFPLNSMFYYRDRQEKNVVHSTHGELAHCSLCGSQYLDTECIYGVTRDGTPEFPLISVSWRAVTGSNSACAVYDNDSPFDIIVPCSSRTCYSTVVLRKISVDRLLRLVSHGSEFLCQLCQNTYRETCVDEEGADQCDGCLVLKLFGCNQRHVNISRGERPGVGE</sequence>
<dbReference type="Pfam" id="PF03117">
    <property type="entry name" value="Herpes_UL49_1"/>
    <property type="match status" value="1"/>
</dbReference>
<dbReference type="InterPro" id="IPR004339">
    <property type="entry name" value="UL49"/>
</dbReference>
<dbReference type="EMBL" id="PP711849">
    <property type="protein sequence ID" value="XBH23712.1"/>
    <property type="molecule type" value="Genomic_DNA"/>
</dbReference>
<name>A0AAU7E031_9VIRU</name>
<accession>A0AAU7E031</accession>
<organism evidence="1">
    <name type="scientific">Hipposideros bat herpesvirus</name>
    <dbReference type="NCBI Taxonomy" id="3141919"/>
    <lineage>
        <taxon>Viruses</taxon>
        <taxon>Duplodnaviria</taxon>
        <taxon>Heunggongvirae</taxon>
        <taxon>Peploviricota</taxon>
        <taxon>Herviviricetes</taxon>
        <taxon>Herpesvirales</taxon>
    </lineage>
</organism>